<name>A0A9D1X9R8_9BACT</name>
<protein>
    <submittedName>
        <fullName evidence="1">DNA alkylation repair protein</fullName>
    </submittedName>
</protein>
<dbReference type="Pfam" id="PF08713">
    <property type="entry name" value="DNA_alkylation"/>
    <property type="match status" value="1"/>
</dbReference>
<reference evidence="1" key="2">
    <citation type="submission" date="2021-04" db="EMBL/GenBank/DDBJ databases">
        <authorList>
            <person name="Gilroy R."/>
        </authorList>
    </citation>
    <scope>NUCLEOTIDE SEQUENCE</scope>
    <source>
        <strain evidence="1">ChiGjej6B6-14162</strain>
    </source>
</reference>
<dbReference type="SUPFAM" id="SSF48371">
    <property type="entry name" value="ARM repeat"/>
    <property type="match status" value="1"/>
</dbReference>
<reference evidence="1" key="1">
    <citation type="journal article" date="2021" name="PeerJ">
        <title>Extensive microbial diversity within the chicken gut microbiome revealed by metagenomics and culture.</title>
        <authorList>
            <person name="Gilroy R."/>
            <person name="Ravi A."/>
            <person name="Getino M."/>
            <person name="Pursley I."/>
            <person name="Horton D.L."/>
            <person name="Alikhan N.F."/>
            <person name="Baker D."/>
            <person name="Gharbi K."/>
            <person name="Hall N."/>
            <person name="Watson M."/>
            <person name="Adriaenssens E.M."/>
            <person name="Foster-Nyarko E."/>
            <person name="Jarju S."/>
            <person name="Secka A."/>
            <person name="Antonio M."/>
            <person name="Oren A."/>
            <person name="Chaudhuri R.R."/>
            <person name="La Ragione R."/>
            <person name="Hildebrand F."/>
            <person name="Pallen M.J."/>
        </authorList>
    </citation>
    <scope>NUCLEOTIDE SEQUENCE</scope>
    <source>
        <strain evidence="1">ChiGjej6B6-14162</strain>
    </source>
</reference>
<dbReference type="Proteomes" id="UP000886740">
    <property type="component" value="Unassembled WGS sequence"/>
</dbReference>
<comment type="caution">
    <text evidence="1">The sequence shown here is derived from an EMBL/GenBank/DDBJ whole genome shotgun (WGS) entry which is preliminary data.</text>
</comment>
<evidence type="ECO:0000313" key="1">
    <source>
        <dbReference type="EMBL" id="HIX74045.1"/>
    </source>
</evidence>
<accession>A0A9D1X9R8</accession>
<dbReference type="InterPro" id="IPR016024">
    <property type="entry name" value="ARM-type_fold"/>
</dbReference>
<dbReference type="EMBL" id="DXEL01000028">
    <property type="protein sequence ID" value="HIX74045.1"/>
    <property type="molecule type" value="Genomic_DNA"/>
</dbReference>
<sequence>MDERLQKIRKRLRLAMNGTISASMREKGNVYKLNFGVPIPELRLIAKEYEPNAELAEMMWQEDTRELKILATLLYPHDSMEESTATRWITEIPYPEISEQMAFNLLRYLPNEEAILGWCLTHPTKGTYIRQTGLLMLGHWCRKAGMITIEWLEPWLALAKTTFHSGTIYERQAALFALRSAGQGRPEVANHILESLSAYKDSNEPSSREIYDALKFEFDYSME</sequence>
<dbReference type="Gene3D" id="1.25.10.90">
    <property type="match status" value="1"/>
</dbReference>
<organism evidence="1 2">
    <name type="scientific">Candidatus Parabacteroides intestinipullorum</name>
    <dbReference type="NCBI Taxonomy" id="2838723"/>
    <lineage>
        <taxon>Bacteria</taxon>
        <taxon>Pseudomonadati</taxon>
        <taxon>Bacteroidota</taxon>
        <taxon>Bacteroidia</taxon>
        <taxon>Bacteroidales</taxon>
        <taxon>Tannerellaceae</taxon>
        <taxon>Parabacteroides</taxon>
    </lineage>
</organism>
<dbReference type="AlphaFoldDB" id="A0A9D1X9R8"/>
<dbReference type="PANTHER" id="PTHR41291:SF1">
    <property type="entry name" value="DNA ALKYLATION REPAIR PROTEIN"/>
    <property type="match status" value="1"/>
</dbReference>
<proteinExistence type="predicted"/>
<dbReference type="PANTHER" id="PTHR41291">
    <property type="entry name" value="DNA ALKYLATION REPAIR PROTEIN"/>
    <property type="match status" value="1"/>
</dbReference>
<gene>
    <name evidence="1" type="ORF">H9977_03260</name>
</gene>
<evidence type="ECO:0000313" key="2">
    <source>
        <dbReference type="Proteomes" id="UP000886740"/>
    </source>
</evidence>
<dbReference type="InterPro" id="IPR014825">
    <property type="entry name" value="DNA_alkylation"/>
</dbReference>